<evidence type="ECO:0008006" key="3">
    <source>
        <dbReference type="Google" id="ProtNLM"/>
    </source>
</evidence>
<protein>
    <recommendedName>
        <fullName evidence="3">VWA-like domain-containing protein</fullName>
    </recommendedName>
</protein>
<keyword evidence="2" id="KW-1185">Reference proteome</keyword>
<dbReference type="Proteomes" id="UP001597338">
    <property type="component" value="Unassembled WGS sequence"/>
</dbReference>
<proteinExistence type="predicted"/>
<evidence type="ECO:0000313" key="2">
    <source>
        <dbReference type="Proteomes" id="UP001597338"/>
    </source>
</evidence>
<dbReference type="InterPro" id="IPR036465">
    <property type="entry name" value="vWFA_dom_sf"/>
</dbReference>
<accession>A0ABW4V2R8</accession>
<dbReference type="RefSeq" id="WP_377183905.1">
    <property type="nucleotide sequence ID" value="NZ_JBHUHF010000001.1"/>
</dbReference>
<comment type="caution">
    <text evidence="1">The sequence shown here is derived from an EMBL/GenBank/DDBJ whole genome shotgun (WGS) entry which is preliminary data.</text>
</comment>
<sequence length="561" mass="62553">MTITVTNQKPAVLDPLHLIPCTGPYDPMTAVQATLVDPLLRPLNSASPVSITNTQGTDLTGDILPLVLDCLGETVQPPSEQAVKELLGQTLVNFDQNTSLPVREMFAAQAGHRNKLPAPGPTVLYTAQDDVIPAAKGLLGGANDDSLFFASLAYAYHPDTLGFWFQSSGAFNDFKAWLVQQTSVMASSLPPDTRKLLGDFVKLSLNGLTESLLLRKSDADENDEHSFARVLIHMLMLYVDQERQQASHHGTGVTTGILPFTAGELFCPLTLVLVNVEAHARAVHGKVTTEWKLINQSLASPVKVVSNRTLSKLTALPRVAARAAMQAVRNRPGIPSGRSARVKFRKQPPSKLDLFKDLTRVLRRMGTVNHSQNIFRSSRTSFAKANRRNPDDFNKPGRVTSTHYMPDLHVFVDTSGSISEKNYQEAVMMLIQVAKKLNVNLYFNSFSHILSQEVMLKVQNRSVSQIWKEFRRVPKVSGGTQFRQVWDYINASPDRRRRLSLMITDFEWYPPSARVDHPINLYYAPCSAMDWNDMVQSAQRYAHGMRHIDPSIRQKLLGMVI</sequence>
<organism evidence="1 2">
    <name type="scientific">Promicromonospora aerolata</name>
    <dbReference type="NCBI Taxonomy" id="195749"/>
    <lineage>
        <taxon>Bacteria</taxon>
        <taxon>Bacillati</taxon>
        <taxon>Actinomycetota</taxon>
        <taxon>Actinomycetes</taxon>
        <taxon>Micrococcales</taxon>
        <taxon>Promicromonosporaceae</taxon>
        <taxon>Promicromonospora</taxon>
    </lineage>
</organism>
<dbReference type="SUPFAM" id="SSF53300">
    <property type="entry name" value="vWA-like"/>
    <property type="match status" value="1"/>
</dbReference>
<name>A0ABW4V2R8_9MICO</name>
<gene>
    <name evidence="1" type="ORF">ACFSL2_01325</name>
</gene>
<reference evidence="2" key="1">
    <citation type="journal article" date="2019" name="Int. J. Syst. Evol. Microbiol.">
        <title>The Global Catalogue of Microorganisms (GCM) 10K type strain sequencing project: providing services to taxonomists for standard genome sequencing and annotation.</title>
        <authorList>
            <consortium name="The Broad Institute Genomics Platform"/>
            <consortium name="The Broad Institute Genome Sequencing Center for Infectious Disease"/>
            <person name="Wu L."/>
            <person name="Ma J."/>
        </authorList>
    </citation>
    <scope>NUCLEOTIDE SEQUENCE [LARGE SCALE GENOMIC DNA]</scope>
    <source>
        <strain evidence="2">CCM 7043</strain>
    </source>
</reference>
<evidence type="ECO:0000313" key="1">
    <source>
        <dbReference type="EMBL" id="MFD2024146.1"/>
    </source>
</evidence>
<dbReference type="EMBL" id="JBHUHF010000001">
    <property type="protein sequence ID" value="MFD2024146.1"/>
    <property type="molecule type" value="Genomic_DNA"/>
</dbReference>